<keyword evidence="2" id="KW-0689">Ribosomal protein</keyword>
<dbReference type="GO" id="GO:0022625">
    <property type="term" value="C:cytosolic large ribosomal subunit"/>
    <property type="evidence" value="ECO:0007669"/>
    <property type="project" value="TreeGrafter"/>
</dbReference>
<dbReference type="HAMAP" id="MF_00514">
    <property type="entry name" value="Ribosomal_bL35"/>
    <property type="match status" value="1"/>
</dbReference>
<comment type="caution">
    <text evidence="4">The sequence shown here is derived from an EMBL/GenBank/DDBJ whole genome shotgun (WGS) entry which is preliminary data.</text>
</comment>
<evidence type="ECO:0000256" key="2">
    <source>
        <dbReference type="ARBA" id="ARBA00022980"/>
    </source>
</evidence>
<dbReference type="SUPFAM" id="SSF143034">
    <property type="entry name" value="L35p-like"/>
    <property type="match status" value="1"/>
</dbReference>
<gene>
    <name evidence="4" type="primary">rpmI</name>
    <name evidence="4" type="ORF">CARN1_0054</name>
</gene>
<dbReference type="EMBL" id="CABL01000005">
    <property type="protein sequence ID" value="CBH74879.1"/>
    <property type="molecule type" value="Genomic_DNA"/>
</dbReference>
<dbReference type="Pfam" id="PF01632">
    <property type="entry name" value="Ribosomal_L35p"/>
    <property type="match status" value="1"/>
</dbReference>
<comment type="similarity">
    <text evidence="1">Belongs to the bacterial ribosomal protein bL35 family.</text>
</comment>
<dbReference type="GO" id="GO:0006412">
    <property type="term" value="P:translation"/>
    <property type="evidence" value="ECO:0007669"/>
    <property type="project" value="InterPro"/>
</dbReference>
<evidence type="ECO:0000313" key="4">
    <source>
        <dbReference type="EMBL" id="CBH74879.1"/>
    </source>
</evidence>
<dbReference type="AlphaFoldDB" id="E6PEJ4"/>
<dbReference type="NCBIfam" id="TIGR00001">
    <property type="entry name" value="rpmI_bact"/>
    <property type="match status" value="1"/>
</dbReference>
<protein>
    <submittedName>
        <fullName evidence="4">50S ribosomal subunit protein L35</fullName>
    </submittedName>
</protein>
<dbReference type="InterPro" id="IPR021137">
    <property type="entry name" value="Ribosomal_bL35-like"/>
</dbReference>
<sequence length="68" mass="7910">MPKIRTHRGTAKRVKITGTGKVMHRHQFSGCGHILSKKTRKRKRNFRKDQPTFKGDLKRLAPTIPYLV</sequence>
<reference evidence="4" key="1">
    <citation type="submission" date="2009-10" db="EMBL/GenBank/DDBJ databases">
        <title>Diversity of trophic interactions inside an arsenic-rich microbial ecosystem.</title>
        <authorList>
            <person name="Bertin P.N."/>
            <person name="Heinrich-Salmeron A."/>
            <person name="Pelletier E."/>
            <person name="Goulhen-Chollet F."/>
            <person name="Arsene-Ploetze F."/>
            <person name="Gallien S."/>
            <person name="Calteau A."/>
            <person name="Vallenet D."/>
            <person name="Casiot C."/>
            <person name="Chane-Woon-Ming B."/>
            <person name="Giloteaux L."/>
            <person name="Barakat M."/>
            <person name="Bonnefoy V."/>
            <person name="Bruneel O."/>
            <person name="Chandler M."/>
            <person name="Cleiss J."/>
            <person name="Duran R."/>
            <person name="Elbaz-Poulichet F."/>
            <person name="Fonknechten N."/>
            <person name="Lauga B."/>
            <person name="Mornico D."/>
            <person name="Ortet P."/>
            <person name="Schaeffer C."/>
            <person name="Siguier P."/>
            <person name="Alexander Thil Smith A."/>
            <person name="Van Dorsselaer A."/>
            <person name="Weissenbach J."/>
            <person name="Medigue C."/>
            <person name="Le Paslier D."/>
        </authorList>
    </citation>
    <scope>NUCLEOTIDE SEQUENCE</scope>
</reference>
<dbReference type="PRINTS" id="PR00064">
    <property type="entry name" value="RIBOSOMALL35"/>
</dbReference>
<dbReference type="InterPro" id="IPR001706">
    <property type="entry name" value="Ribosomal_bL35"/>
</dbReference>
<dbReference type="InterPro" id="IPR037229">
    <property type="entry name" value="Ribosomal_bL35_sf"/>
</dbReference>
<keyword evidence="3" id="KW-0687">Ribonucleoprotein</keyword>
<evidence type="ECO:0000256" key="1">
    <source>
        <dbReference type="ARBA" id="ARBA00006598"/>
    </source>
</evidence>
<organism evidence="4">
    <name type="scientific">mine drainage metagenome</name>
    <dbReference type="NCBI Taxonomy" id="410659"/>
    <lineage>
        <taxon>unclassified sequences</taxon>
        <taxon>metagenomes</taxon>
        <taxon>ecological metagenomes</taxon>
    </lineage>
</organism>
<dbReference type="Gene3D" id="4.10.410.60">
    <property type="match status" value="1"/>
</dbReference>
<name>E6PEJ4_9ZZZZ</name>
<dbReference type="GO" id="GO:0003735">
    <property type="term" value="F:structural constituent of ribosome"/>
    <property type="evidence" value="ECO:0007669"/>
    <property type="project" value="InterPro"/>
</dbReference>
<dbReference type="PANTHER" id="PTHR33343">
    <property type="entry name" value="54S RIBOSOMAL PROTEIN BL35M"/>
    <property type="match status" value="1"/>
</dbReference>
<proteinExistence type="inferred from homology"/>
<dbReference type="PANTHER" id="PTHR33343:SF1">
    <property type="entry name" value="LARGE RIBOSOMAL SUBUNIT PROTEIN BL35M"/>
    <property type="match status" value="1"/>
</dbReference>
<evidence type="ECO:0000256" key="3">
    <source>
        <dbReference type="ARBA" id="ARBA00023274"/>
    </source>
</evidence>
<dbReference type="FunFam" id="4.10.410.60:FF:000001">
    <property type="entry name" value="50S ribosomal protein L35"/>
    <property type="match status" value="1"/>
</dbReference>
<accession>E6PEJ4</accession>